<comment type="caution">
    <text evidence="1">The sequence shown here is derived from an EMBL/GenBank/DDBJ whole genome shotgun (WGS) entry which is preliminary data.</text>
</comment>
<dbReference type="EMBL" id="BSYO01000010">
    <property type="protein sequence ID" value="GMH10935.1"/>
    <property type="molecule type" value="Genomic_DNA"/>
</dbReference>
<proteinExistence type="predicted"/>
<name>A0AAD3XNN7_NEPGR</name>
<keyword evidence="2" id="KW-1185">Reference proteome</keyword>
<protein>
    <submittedName>
        <fullName evidence="1">Uncharacterized protein</fullName>
    </submittedName>
</protein>
<organism evidence="1 2">
    <name type="scientific">Nepenthes gracilis</name>
    <name type="common">Slender pitcher plant</name>
    <dbReference type="NCBI Taxonomy" id="150966"/>
    <lineage>
        <taxon>Eukaryota</taxon>
        <taxon>Viridiplantae</taxon>
        <taxon>Streptophyta</taxon>
        <taxon>Embryophyta</taxon>
        <taxon>Tracheophyta</taxon>
        <taxon>Spermatophyta</taxon>
        <taxon>Magnoliopsida</taxon>
        <taxon>eudicotyledons</taxon>
        <taxon>Gunneridae</taxon>
        <taxon>Pentapetalae</taxon>
        <taxon>Caryophyllales</taxon>
        <taxon>Nepenthaceae</taxon>
        <taxon>Nepenthes</taxon>
    </lineage>
</organism>
<evidence type="ECO:0000313" key="2">
    <source>
        <dbReference type="Proteomes" id="UP001279734"/>
    </source>
</evidence>
<dbReference type="PANTHER" id="PTHR37212">
    <property type="entry name" value="ACTIN PROTEIN 2/3 COMPLEX SUBUNIT-LIKE PROTEIN"/>
    <property type="match status" value="1"/>
</dbReference>
<gene>
    <name evidence="1" type="ORF">Nepgr_012776</name>
</gene>
<evidence type="ECO:0000313" key="1">
    <source>
        <dbReference type="EMBL" id="GMH10935.1"/>
    </source>
</evidence>
<dbReference type="PANTHER" id="PTHR37212:SF2">
    <property type="entry name" value="ACTIN PROTEIN 2_3 COMPLEX SUBUNIT-LIKE PROTEIN"/>
    <property type="match status" value="1"/>
</dbReference>
<accession>A0AAD3XNN7</accession>
<dbReference type="AlphaFoldDB" id="A0AAD3XNN7"/>
<reference evidence="1" key="1">
    <citation type="submission" date="2023-05" db="EMBL/GenBank/DDBJ databases">
        <title>Nepenthes gracilis genome sequencing.</title>
        <authorList>
            <person name="Fukushima K."/>
        </authorList>
    </citation>
    <scope>NUCLEOTIDE SEQUENCE</scope>
    <source>
        <strain evidence="1">SING2019-196</strain>
    </source>
</reference>
<sequence length="148" mass="16283">MDQIHQCLLSSKGTTDSNCLRLVECISGVDTRGKQLKSVVAFQVLKTCFHEEVTDAQDVLRLLISTNLKTKNSTVKMTQQLIKCGVLSFVTVLAKSQTRISGLMPKRSAIELLIFCEGPTTVVSCAPSSQKTCLMLRVRIGDFIFVIS</sequence>
<dbReference type="Proteomes" id="UP001279734">
    <property type="component" value="Unassembled WGS sequence"/>
</dbReference>